<protein>
    <submittedName>
        <fullName evidence="3">Uncharacterized protein</fullName>
    </submittedName>
</protein>
<organism evidence="3 4">
    <name type="scientific">Nosema bombycis (strain CQ1 / CVCC 102059)</name>
    <name type="common">Microsporidian parasite</name>
    <name type="synonym">Pebrine of silkworm</name>
    <dbReference type="NCBI Taxonomy" id="578461"/>
    <lineage>
        <taxon>Eukaryota</taxon>
        <taxon>Fungi</taxon>
        <taxon>Fungi incertae sedis</taxon>
        <taxon>Microsporidia</taxon>
        <taxon>Nosematidae</taxon>
        <taxon>Nosema</taxon>
    </lineage>
</organism>
<dbReference type="HOGENOM" id="CLU_512974_0_0_1"/>
<feature type="transmembrane region" description="Helical" evidence="2">
    <location>
        <begin position="409"/>
        <end position="431"/>
    </location>
</feature>
<evidence type="ECO:0000256" key="2">
    <source>
        <dbReference type="SAM" id="Phobius"/>
    </source>
</evidence>
<keyword evidence="2" id="KW-1133">Transmembrane helix</keyword>
<keyword evidence="4" id="KW-1185">Reference proteome</keyword>
<evidence type="ECO:0000313" key="4">
    <source>
        <dbReference type="Proteomes" id="UP000016927"/>
    </source>
</evidence>
<sequence>METNINNEVNSKLQNKNVIEIVNPPITPSSNYQPIPLPRKGKLNSITKPTFSDNDENNFTPISNSTLLGDTGSSVCEIDKITNVNEDPINIMKSGNLLDFNQSEKNNEIIPKNNISKNRSTHPAIESSKTDIVLAQNNKFDNDSDLKKTNLQKSNNKVHNEINVTGNTKLKNVDKNKNDVNLKNVNELENGASLKTTMKKESVGRPKHVDISDKHKKHTDNAQYENLNNKKEDNTSNLTINQKKKASRKKNKSFNRTTLILKEKNENIYSDDEKSVDMPKDGHTTVNKHDNKSDSEDKSLDMDTIKEVDNFEKPLLSNEIKSDEKFDNIKFKILCKEFLDSEKNNETPLQKNPTEQIIVDESKNDCPFINKPLESSILKDNDKDINDIPTKEPSNCNDKNDHESSNLKIHVFVVVVTLSVVGLFVITILILKKKLYEFIF</sequence>
<dbReference type="VEuPathDB" id="MicrosporidiaDB:NBO_6g0113"/>
<dbReference type="Proteomes" id="UP000016927">
    <property type="component" value="Unassembled WGS sequence"/>
</dbReference>
<feature type="compositionally biased region" description="Basic and acidic residues" evidence="1">
    <location>
        <begin position="199"/>
        <end position="213"/>
    </location>
</feature>
<keyword evidence="2" id="KW-0812">Transmembrane</keyword>
<feature type="region of interest" description="Disordered" evidence="1">
    <location>
        <begin position="199"/>
        <end position="256"/>
    </location>
</feature>
<feature type="compositionally biased region" description="Basic residues" evidence="1">
    <location>
        <begin position="242"/>
        <end position="253"/>
    </location>
</feature>
<name>R0MR53_NOSB1</name>
<accession>R0MR53</accession>
<dbReference type="EMBL" id="KB908914">
    <property type="protein sequence ID" value="EOB15363.1"/>
    <property type="molecule type" value="Genomic_DNA"/>
</dbReference>
<proteinExistence type="predicted"/>
<evidence type="ECO:0000313" key="3">
    <source>
        <dbReference type="EMBL" id="EOB15363.1"/>
    </source>
</evidence>
<dbReference type="AlphaFoldDB" id="R0MR53"/>
<reference evidence="3 4" key="1">
    <citation type="journal article" date="2013" name="BMC Genomics">
        <title>Comparative genomics of parasitic silkworm microsporidia reveal an association between genome expansion and host adaptation.</title>
        <authorList>
            <person name="Pan G."/>
            <person name="Xu J."/>
            <person name="Li T."/>
            <person name="Xia Q."/>
            <person name="Liu S.L."/>
            <person name="Zhang G."/>
            <person name="Li S."/>
            <person name="Li C."/>
            <person name="Liu H."/>
            <person name="Yang L."/>
            <person name="Liu T."/>
            <person name="Zhang X."/>
            <person name="Wu Z."/>
            <person name="Fan W."/>
            <person name="Dang X."/>
            <person name="Xiang H."/>
            <person name="Tao M."/>
            <person name="Li Y."/>
            <person name="Hu J."/>
            <person name="Li Z."/>
            <person name="Lin L."/>
            <person name="Luo J."/>
            <person name="Geng L."/>
            <person name="Wang L."/>
            <person name="Long M."/>
            <person name="Wan Y."/>
            <person name="He N."/>
            <person name="Zhang Z."/>
            <person name="Lu C."/>
            <person name="Keeling P.J."/>
            <person name="Wang J."/>
            <person name="Xiang Z."/>
            <person name="Zhou Z."/>
        </authorList>
    </citation>
    <scope>NUCLEOTIDE SEQUENCE [LARGE SCALE GENOMIC DNA]</scope>
    <source>
        <strain evidence="4">CQ1 / CVCC 102059</strain>
    </source>
</reference>
<gene>
    <name evidence="3" type="ORF">NBO_6g0113</name>
</gene>
<evidence type="ECO:0000256" key="1">
    <source>
        <dbReference type="SAM" id="MobiDB-lite"/>
    </source>
</evidence>
<keyword evidence="2" id="KW-0472">Membrane</keyword>
<feature type="region of interest" description="Disordered" evidence="1">
    <location>
        <begin position="270"/>
        <end position="299"/>
    </location>
</feature>